<name>A0ABV9AAQ0_9ACTN</name>
<accession>A0ABV9AAQ0</accession>
<dbReference type="Pfam" id="PF05721">
    <property type="entry name" value="PhyH"/>
    <property type="match status" value="1"/>
</dbReference>
<keyword evidence="2" id="KW-0223">Dioxygenase</keyword>
<proteinExistence type="predicted"/>
<comment type="caution">
    <text evidence="2">The sequence shown here is derived from an EMBL/GenBank/DDBJ whole genome shotgun (WGS) entry which is preliminary data.</text>
</comment>
<dbReference type="Proteomes" id="UP001595997">
    <property type="component" value="Unassembled WGS sequence"/>
</dbReference>
<protein>
    <submittedName>
        <fullName evidence="2">Phytanoyl-CoA dioxygenase family protein</fullName>
    </submittedName>
</protein>
<gene>
    <name evidence="2" type="ORF">ACFPA8_22705</name>
</gene>
<keyword evidence="3" id="KW-1185">Reference proteome</keyword>
<feature type="region of interest" description="Disordered" evidence="1">
    <location>
        <begin position="295"/>
        <end position="326"/>
    </location>
</feature>
<evidence type="ECO:0000313" key="2">
    <source>
        <dbReference type="EMBL" id="MFC4496945.1"/>
    </source>
</evidence>
<evidence type="ECO:0000256" key="1">
    <source>
        <dbReference type="SAM" id="MobiDB-lite"/>
    </source>
</evidence>
<keyword evidence="2" id="KW-0560">Oxidoreductase</keyword>
<dbReference type="GO" id="GO:0051213">
    <property type="term" value="F:dioxygenase activity"/>
    <property type="evidence" value="ECO:0007669"/>
    <property type="project" value="UniProtKB-KW"/>
</dbReference>
<feature type="compositionally biased region" description="Acidic residues" evidence="1">
    <location>
        <begin position="298"/>
        <end position="307"/>
    </location>
</feature>
<organism evidence="2 3">
    <name type="scientific">Streptomyces ovatisporus</name>
    <dbReference type="NCBI Taxonomy" id="1128682"/>
    <lineage>
        <taxon>Bacteria</taxon>
        <taxon>Bacillati</taxon>
        <taxon>Actinomycetota</taxon>
        <taxon>Actinomycetes</taxon>
        <taxon>Kitasatosporales</taxon>
        <taxon>Streptomycetaceae</taxon>
        <taxon>Streptomyces</taxon>
    </lineage>
</organism>
<dbReference type="Gene3D" id="2.60.120.620">
    <property type="entry name" value="q2cbj1_9rhob like domain"/>
    <property type="match status" value="1"/>
</dbReference>
<dbReference type="RefSeq" id="WP_386451275.1">
    <property type="nucleotide sequence ID" value="NZ_JBHSFH010000013.1"/>
</dbReference>
<dbReference type="InterPro" id="IPR008775">
    <property type="entry name" value="Phytyl_CoA_dOase-like"/>
</dbReference>
<reference evidence="3" key="1">
    <citation type="journal article" date="2019" name="Int. J. Syst. Evol. Microbiol.">
        <title>The Global Catalogue of Microorganisms (GCM) 10K type strain sequencing project: providing services to taxonomists for standard genome sequencing and annotation.</title>
        <authorList>
            <consortium name="The Broad Institute Genomics Platform"/>
            <consortium name="The Broad Institute Genome Sequencing Center for Infectious Disease"/>
            <person name="Wu L."/>
            <person name="Ma J."/>
        </authorList>
    </citation>
    <scope>NUCLEOTIDE SEQUENCE [LARGE SCALE GENOMIC DNA]</scope>
    <source>
        <strain evidence="3">CGMCC 4.7357</strain>
    </source>
</reference>
<dbReference type="PANTHER" id="PTHR37563">
    <property type="entry name" value="PHYTANOYL-COA DIOXYGENASE FAMILY PROTEIN (AFU_ORTHOLOGUE AFUA_2G03330)"/>
    <property type="match status" value="1"/>
</dbReference>
<evidence type="ECO:0000313" key="3">
    <source>
        <dbReference type="Proteomes" id="UP001595997"/>
    </source>
</evidence>
<dbReference type="EMBL" id="JBHSFH010000013">
    <property type="protein sequence ID" value="MFC4496945.1"/>
    <property type="molecule type" value="Genomic_DNA"/>
</dbReference>
<dbReference type="SUPFAM" id="SSF51197">
    <property type="entry name" value="Clavaminate synthase-like"/>
    <property type="match status" value="1"/>
</dbReference>
<sequence>MTTVSTHPAGGNRAAETPGTARSEAPQVDFATVGNVVRDLYTDGVSACKGAFTPQWADRMREDIEHAFAEARQRPGGAVGRGPDRYYVEIHPEQLRGFVDLVDHPWVRAVCEAVLGPDYSIVELGFDIPFAGAVNQPWHRDFPMPDVTREQRRLNSLAFNLTGVDTTEDMGPFEIAPGTQWDADDGFEHSMFPPREDYARYRELGVRKFPQRGDVSVRSALTIHRGTANRSGLSRPVLVLGVDAPGAGNDAHHDMAVTREYWETLPERVRAHLHCPVVDSLTPITQKHTIEGLVMGDAEPDSPDDDGAAGTGTAGTAPEETAGGER</sequence>
<feature type="compositionally biased region" description="Low complexity" evidence="1">
    <location>
        <begin position="314"/>
        <end position="326"/>
    </location>
</feature>
<dbReference type="InterPro" id="IPR051961">
    <property type="entry name" value="Fungal_Metabolite_Diox"/>
</dbReference>
<feature type="region of interest" description="Disordered" evidence="1">
    <location>
        <begin position="1"/>
        <end position="26"/>
    </location>
</feature>
<dbReference type="PANTHER" id="PTHR37563:SF2">
    <property type="entry name" value="PHYTANOYL-COA DIOXYGENASE FAMILY PROTEIN (AFU_ORTHOLOGUE AFUA_2G03330)"/>
    <property type="match status" value="1"/>
</dbReference>